<accession>A0AAD9VEB9</accession>
<dbReference type="Proteomes" id="UP001249851">
    <property type="component" value="Unassembled WGS sequence"/>
</dbReference>
<evidence type="ECO:0000313" key="2">
    <source>
        <dbReference type="Proteomes" id="UP001249851"/>
    </source>
</evidence>
<dbReference type="AlphaFoldDB" id="A0AAD9VEB9"/>
<protein>
    <submittedName>
        <fullName evidence="1">Uncharacterized protein</fullName>
    </submittedName>
</protein>
<name>A0AAD9VEB9_ACRCE</name>
<organism evidence="1 2">
    <name type="scientific">Acropora cervicornis</name>
    <name type="common">Staghorn coral</name>
    <dbReference type="NCBI Taxonomy" id="6130"/>
    <lineage>
        <taxon>Eukaryota</taxon>
        <taxon>Metazoa</taxon>
        <taxon>Cnidaria</taxon>
        <taxon>Anthozoa</taxon>
        <taxon>Hexacorallia</taxon>
        <taxon>Scleractinia</taxon>
        <taxon>Astrocoeniina</taxon>
        <taxon>Acroporidae</taxon>
        <taxon>Acropora</taxon>
    </lineage>
</organism>
<reference evidence="1" key="2">
    <citation type="journal article" date="2023" name="Science">
        <title>Genomic signatures of disease resistance in endangered staghorn corals.</title>
        <authorList>
            <person name="Vollmer S.V."/>
            <person name="Selwyn J.D."/>
            <person name="Despard B.A."/>
            <person name="Roesel C.L."/>
        </authorList>
    </citation>
    <scope>NUCLEOTIDE SEQUENCE</scope>
    <source>
        <strain evidence="1">K2</strain>
    </source>
</reference>
<gene>
    <name evidence="1" type="ORF">P5673_003844</name>
</gene>
<sequence>MSLSEILRNQGNECYRRATQVDAGSSPVKARNLYEQALSQYYQAKEKAEDRKDECSAAKNMGKAAWRIAGVLRDKNDGPETIIFYLHEAIKGFCVAYNHSEDCKDAEWRTDVFETLNVCLQQVNEMADALGNRDQKIAELEKLCTVNTVVQAAGDIQLALGTLYFHDGTTSLQNGDYKKCLRRMKDCYRPIEEVKRLGFYREVSCATPDLLADARVLEQDVFYHSSSASSIQARSQGDELLELAMQGEENLDMDLIFDVIDWYKQAVVLAREIDLEQEAISSSRLGVVYDKVLKITGRAKAYFTKCLELVEALKPRTFFMDKWYKDCTATLKRYQDEARARDEEERQKSRAKFIEDLADELKDLEDHNSGAISFIKHLYVNYPPKISSWVKPGEEDMKKWDSLVTRSKEYKKLILKVLAFYHPDKVDEKEHGKKWKILCEEITKMLNLHFERTKDTTYE</sequence>
<keyword evidence="2" id="KW-1185">Reference proteome</keyword>
<dbReference type="EMBL" id="JARQWQ010000006">
    <property type="protein sequence ID" value="KAK2571264.1"/>
    <property type="molecule type" value="Genomic_DNA"/>
</dbReference>
<reference evidence="1" key="1">
    <citation type="journal article" date="2023" name="G3 (Bethesda)">
        <title>Whole genome assembly and annotation of the endangered Caribbean coral Acropora cervicornis.</title>
        <authorList>
            <person name="Selwyn J.D."/>
            <person name="Vollmer S.V."/>
        </authorList>
    </citation>
    <scope>NUCLEOTIDE SEQUENCE</scope>
    <source>
        <strain evidence="1">K2</strain>
    </source>
</reference>
<evidence type="ECO:0000313" key="1">
    <source>
        <dbReference type="EMBL" id="KAK2571264.1"/>
    </source>
</evidence>
<proteinExistence type="predicted"/>
<comment type="caution">
    <text evidence="1">The sequence shown here is derived from an EMBL/GenBank/DDBJ whole genome shotgun (WGS) entry which is preliminary data.</text>
</comment>